<evidence type="ECO:0000259" key="1">
    <source>
        <dbReference type="Pfam" id="PF21787"/>
    </source>
</evidence>
<dbReference type="AlphaFoldDB" id="A0A9J6E4K3"/>
<reference evidence="2" key="2">
    <citation type="submission" date="2021-09" db="EMBL/GenBank/DDBJ databases">
        <authorList>
            <person name="Jia N."/>
            <person name="Wang J."/>
            <person name="Shi W."/>
            <person name="Du L."/>
            <person name="Sun Y."/>
            <person name="Zhan W."/>
            <person name="Jiang J."/>
            <person name="Wang Q."/>
            <person name="Zhang B."/>
            <person name="Ji P."/>
            <person name="Sakyi L.B."/>
            <person name="Cui X."/>
            <person name="Yuan T."/>
            <person name="Jiang B."/>
            <person name="Yang W."/>
            <person name="Lam T.T.-Y."/>
            <person name="Chang Q."/>
            <person name="Ding S."/>
            <person name="Wang X."/>
            <person name="Zhu J."/>
            <person name="Ruan X."/>
            <person name="Zhao L."/>
            <person name="Wei J."/>
            <person name="Que T."/>
            <person name="Du C."/>
            <person name="Cheng J."/>
            <person name="Dai P."/>
            <person name="Han X."/>
            <person name="Huang E."/>
            <person name="Gao Y."/>
            <person name="Liu J."/>
            <person name="Shao H."/>
            <person name="Ye R."/>
            <person name="Li L."/>
            <person name="Wei W."/>
            <person name="Wang X."/>
            <person name="Wang C."/>
            <person name="Huo Q."/>
            <person name="Li W."/>
            <person name="Guo W."/>
            <person name="Chen H."/>
            <person name="Chen S."/>
            <person name="Zhou L."/>
            <person name="Zhou L."/>
            <person name="Ni X."/>
            <person name="Tian J."/>
            <person name="Zhou Y."/>
            <person name="Sheng Y."/>
            <person name="Liu T."/>
            <person name="Pan Y."/>
            <person name="Xia L."/>
            <person name="Li J."/>
            <person name="Zhao F."/>
            <person name="Cao W."/>
        </authorList>
    </citation>
    <scope>NUCLEOTIDE SEQUENCE</scope>
    <source>
        <strain evidence="2">Rmic-2018</strain>
        <tissue evidence="2">Larvae</tissue>
    </source>
</reference>
<comment type="caution">
    <text evidence="2">The sequence shown here is derived from an EMBL/GenBank/DDBJ whole genome shotgun (WGS) entry which is preliminary data.</text>
</comment>
<keyword evidence="3" id="KW-1185">Reference proteome</keyword>
<accession>A0A9J6E4K3</accession>
<feature type="domain" description="Transposable element P transposase-like RNase H" evidence="1">
    <location>
        <begin position="93"/>
        <end position="216"/>
    </location>
</feature>
<name>A0A9J6E4K3_RHIMP</name>
<evidence type="ECO:0000313" key="2">
    <source>
        <dbReference type="EMBL" id="KAH8028961.1"/>
    </source>
</evidence>
<dbReference type="EMBL" id="JABSTU010000006">
    <property type="protein sequence ID" value="KAH8028961.1"/>
    <property type="molecule type" value="Genomic_DNA"/>
</dbReference>
<organism evidence="2 3">
    <name type="scientific">Rhipicephalus microplus</name>
    <name type="common">Cattle tick</name>
    <name type="synonym">Boophilus microplus</name>
    <dbReference type="NCBI Taxonomy" id="6941"/>
    <lineage>
        <taxon>Eukaryota</taxon>
        <taxon>Metazoa</taxon>
        <taxon>Ecdysozoa</taxon>
        <taxon>Arthropoda</taxon>
        <taxon>Chelicerata</taxon>
        <taxon>Arachnida</taxon>
        <taxon>Acari</taxon>
        <taxon>Parasitiformes</taxon>
        <taxon>Ixodida</taxon>
        <taxon>Ixodoidea</taxon>
        <taxon>Ixodidae</taxon>
        <taxon>Rhipicephalinae</taxon>
        <taxon>Rhipicephalus</taxon>
        <taxon>Boophilus</taxon>
    </lineage>
</organism>
<dbReference type="InterPro" id="IPR048365">
    <property type="entry name" value="TNP-like_RNaseH_N"/>
</dbReference>
<proteinExistence type="predicted"/>
<protein>
    <recommendedName>
        <fullName evidence="1">Transposable element P transposase-like RNase H domain-containing protein</fullName>
    </recommendedName>
</protein>
<evidence type="ECO:0000313" key="3">
    <source>
        <dbReference type="Proteomes" id="UP000821866"/>
    </source>
</evidence>
<dbReference type="VEuPathDB" id="VectorBase:LOC119186335"/>
<dbReference type="Proteomes" id="UP000821866">
    <property type="component" value="Chromosome 4"/>
</dbReference>
<dbReference type="Pfam" id="PF21787">
    <property type="entry name" value="TNP-like_RNaseH_N"/>
    <property type="match status" value="1"/>
</dbReference>
<sequence length="228" mass="24530">MNLVDPSSGSAPPGSDAMSEHTASRSHVCCLWQGSLGCSTMPTCCAVACSSSIAKGDKLFVVPRGKNNEERTAVWLHRIGRKNFDCHQGRLCEVGQMDPKELHATLMIDEIQLTPGLAYDASSGTIFGAPTVPLANGTLPDGCLATHAIVFMLGGVSTRWKQVVAYHLTGNSFHAKTMKQIIMNVITVCEKVGIRLHVVVIMDMARGNQSLWKLFGIVVGKHSKPKVS</sequence>
<gene>
    <name evidence="2" type="ORF">HPB51_021108</name>
</gene>
<reference evidence="2" key="1">
    <citation type="journal article" date="2020" name="Cell">
        <title>Large-Scale Comparative Analyses of Tick Genomes Elucidate Their Genetic Diversity and Vector Capacities.</title>
        <authorList>
            <consortium name="Tick Genome and Microbiome Consortium (TIGMIC)"/>
            <person name="Jia N."/>
            <person name="Wang J."/>
            <person name="Shi W."/>
            <person name="Du L."/>
            <person name="Sun Y."/>
            <person name="Zhan W."/>
            <person name="Jiang J.F."/>
            <person name="Wang Q."/>
            <person name="Zhang B."/>
            <person name="Ji P."/>
            <person name="Bell-Sakyi L."/>
            <person name="Cui X.M."/>
            <person name="Yuan T.T."/>
            <person name="Jiang B.G."/>
            <person name="Yang W.F."/>
            <person name="Lam T.T."/>
            <person name="Chang Q.C."/>
            <person name="Ding S.J."/>
            <person name="Wang X.J."/>
            <person name="Zhu J.G."/>
            <person name="Ruan X.D."/>
            <person name="Zhao L."/>
            <person name="Wei J.T."/>
            <person name="Ye R.Z."/>
            <person name="Que T.C."/>
            <person name="Du C.H."/>
            <person name="Zhou Y.H."/>
            <person name="Cheng J.X."/>
            <person name="Dai P.F."/>
            <person name="Guo W.B."/>
            <person name="Han X.H."/>
            <person name="Huang E.J."/>
            <person name="Li L.F."/>
            <person name="Wei W."/>
            <person name="Gao Y.C."/>
            <person name="Liu J.Z."/>
            <person name="Shao H.Z."/>
            <person name="Wang X."/>
            <person name="Wang C.C."/>
            <person name="Yang T.C."/>
            <person name="Huo Q.B."/>
            <person name="Li W."/>
            <person name="Chen H.Y."/>
            <person name="Chen S.E."/>
            <person name="Zhou L.G."/>
            <person name="Ni X.B."/>
            <person name="Tian J.H."/>
            <person name="Sheng Y."/>
            <person name="Liu T."/>
            <person name="Pan Y.S."/>
            <person name="Xia L.Y."/>
            <person name="Li J."/>
            <person name="Zhao F."/>
            <person name="Cao W.C."/>
        </authorList>
    </citation>
    <scope>NUCLEOTIDE SEQUENCE</scope>
    <source>
        <strain evidence="2">Rmic-2018</strain>
    </source>
</reference>